<evidence type="ECO:0000256" key="7">
    <source>
        <dbReference type="RuleBase" id="RU363032"/>
    </source>
</evidence>
<protein>
    <submittedName>
        <fullName evidence="9">Putative multiple-sugar transport system permease YteP</fullName>
    </submittedName>
</protein>
<feature type="transmembrane region" description="Helical" evidence="7">
    <location>
        <begin position="211"/>
        <end position="234"/>
    </location>
</feature>
<comment type="similarity">
    <text evidence="7">Belongs to the binding-protein-dependent transport system permease family.</text>
</comment>
<feature type="transmembrane region" description="Helical" evidence="7">
    <location>
        <begin position="12"/>
        <end position="34"/>
    </location>
</feature>
<dbReference type="EMBL" id="CP035945">
    <property type="protein sequence ID" value="QBE96173.1"/>
    <property type="molecule type" value="Genomic_DNA"/>
</dbReference>
<dbReference type="PANTHER" id="PTHR43227:SF11">
    <property type="entry name" value="BLL4140 PROTEIN"/>
    <property type="match status" value="1"/>
</dbReference>
<comment type="subcellular location">
    <subcellularLocation>
        <location evidence="1 7">Cell membrane</location>
        <topology evidence="1 7">Multi-pass membrane protein</topology>
    </subcellularLocation>
</comment>
<keyword evidence="5 7" id="KW-1133">Transmembrane helix</keyword>
<dbReference type="GO" id="GO:0005886">
    <property type="term" value="C:plasma membrane"/>
    <property type="evidence" value="ECO:0007669"/>
    <property type="project" value="UniProtKB-SubCell"/>
</dbReference>
<keyword evidence="4 7" id="KW-0812">Transmembrane</keyword>
<dbReference type="KEGG" id="bpro:PMF13cell1_01711"/>
<evidence type="ECO:0000256" key="5">
    <source>
        <dbReference type="ARBA" id="ARBA00022989"/>
    </source>
</evidence>
<dbReference type="RefSeq" id="WP_130180458.1">
    <property type="nucleotide sequence ID" value="NZ_CP035945.1"/>
</dbReference>
<evidence type="ECO:0000259" key="8">
    <source>
        <dbReference type="PROSITE" id="PS50928"/>
    </source>
</evidence>
<dbReference type="InterPro" id="IPR050809">
    <property type="entry name" value="UgpAE/MalFG_permease"/>
</dbReference>
<keyword evidence="6 7" id="KW-0472">Membrane</keyword>
<feature type="domain" description="ABC transmembrane type-1" evidence="8">
    <location>
        <begin position="76"/>
        <end position="292"/>
    </location>
</feature>
<sequence>MNSGKVKKKRKAMNWGLLVLAVPGLFFLIAYYYVPLFGLVIPFKKMDVAKGIFGSDWCGLDNFKFFFQSPDAWTVTRNTIGLNAVFISMTLVLSVIVALGLFELSKRKVKIFQTCLFVPYFISWVVGSYVIYALLSPDMGVIPNLLEKFNLAAPNFYSEPKYWPFILTTSYFWKHVGYNALIFYATLMGMDTSQHEAAAIDGATKMQRIRYICIPHLMPTIVLMGLLMIGKIFYADFGMFWFLPRNSGVLYPVTDVIDTYVFRMLRVMGNIGMSSAVGLYQSLVGFILVLVTNLIVKRRNEDYALF</sequence>
<dbReference type="Pfam" id="PF00528">
    <property type="entry name" value="BPD_transp_1"/>
    <property type="match status" value="1"/>
</dbReference>
<evidence type="ECO:0000256" key="2">
    <source>
        <dbReference type="ARBA" id="ARBA00022448"/>
    </source>
</evidence>
<dbReference type="SUPFAM" id="SSF161098">
    <property type="entry name" value="MetI-like"/>
    <property type="match status" value="1"/>
</dbReference>
<organism evidence="9 10">
    <name type="scientific">Blautia producta</name>
    <dbReference type="NCBI Taxonomy" id="33035"/>
    <lineage>
        <taxon>Bacteria</taxon>
        <taxon>Bacillati</taxon>
        <taxon>Bacillota</taxon>
        <taxon>Clostridia</taxon>
        <taxon>Lachnospirales</taxon>
        <taxon>Lachnospiraceae</taxon>
        <taxon>Blautia</taxon>
    </lineage>
</organism>
<dbReference type="GO" id="GO:0055085">
    <property type="term" value="P:transmembrane transport"/>
    <property type="evidence" value="ECO:0007669"/>
    <property type="project" value="InterPro"/>
</dbReference>
<proteinExistence type="inferred from homology"/>
<name>A0A4P6LYJ4_9FIRM</name>
<evidence type="ECO:0000256" key="3">
    <source>
        <dbReference type="ARBA" id="ARBA00022475"/>
    </source>
</evidence>
<dbReference type="PROSITE" id="PS50928">
    <property type="entry name" value="ABC_TM1"/>
    <property type="match status" value="1"/>
</dbReference>
<dbReference type="PANTHER" id="PTHR43227">
    <property type="entry name" value="BLL4140 PROTEIN"/>
    <property type="match status" value="1"/>
</dbReference>
<evidence type="ECO:0000313" key="9">
    <source>
        <dbReference type="EMBL" id="QBE96173.1"/>
    </source>
</evidence>
<accession>A0A4P6LYJ4</accession>
<keyword evidence="3" id="KW-1003">Cell membrane</keyword>
<dbReference type="Gene3D" id="1.10.3720.10">
    <property type="entry name" value="MetI-like"/>
    <property type="match status" value="1"/>
</dbReference>
<keyword evidence="9" id="KW-0762">Sugar transport</keyword>
<feature type="transmembrane region" description="Helical" evidence="7">
    <location>
        <begin position="80"/>
        <end position="102"/>
    </location>
</feature>
<dbReference type="Proteomes" id="UP000289794">
    <property type="component" value="Chromosome"/>
</dbReference>
<evidence type="ECO:0000256" key="6">
    <source>
        <dbReference type="ARBA" id="ARBA00023136"/>
    </source>
</evidence>
<evidence type="ECO:0000256" key="1">
    <source>
        <dbReference type="ARBA" id="ARBA00004651"/>
    </source>
</evidence>
<dbReference type="InterPro" id="IPR035906">
    <property type="entry name" value="MetI-like_sf"/>
</dbReference>
<dbReference type="InterPro" id="IPR000515">
    <property type="entry name" value="MetI-like"/>
</dbReference>
<evidence type="ECO:0000313" key="10">
    <source>
        <dbReference type="Proteomes" id="UP000289794"/>
    </source>
</evidence>
<keyword evidence="2 7" id="KW-0813">Transport</keyword>
<dbReference type="CDD" id="cd06261">
    <property type="entry name" value="TM_PBP2"/>
    <property type="match status" value="1"/>
</dbReference>
<feature type="transmembrane region" description="Helical" evidence="7">
    <location>
        <begin position="171"/>
        <end position="190"/>
    </location>
</feature>
<feature type="transmembrane region" description="Helical" evidence="7">
    <location>
        <begin position="114"/>
        <end position="135"/>
    </location>
</feature>
<reference evidence="9 10" key="1">
    <citation type="submission" date="2019-01" db="EMBL/GenBank/DDBJ databases">
        <title>PMF-metabolizing Aryl O-demethylase.</title>
        <authorList>
            <person name="Kim M."/>
        </authorList>
    </citation>
    <scope>NUCLEOTIDE SEQUENCE [LARGE SCALE GENOMIC DNA]</scope>
    <source>
        <strain evidence="9 10">PMF1</strain>
    </source>
</reference>
<dbReference type="AlphaFoldDB" id="A0A4P6LYJ4"/>
<feature type="transmembrane region" description="Helical" evidence="7">
    <location>
        <begin position="271"/>
        <end position="296"/>
    </location>
</feature>
<gene>
    <name evidence="9" type="primary">yteP_4</name>
    <name evidence="9" type="ORF">PMF13cell1_01711</name>
</gene>
<evidence type="ECO:0000256" key="4">
    <source>
        <dbReference type="ARBA" id="ARBA00022692"/>
    </source>
</evidence>